<name>A0A386ZEG3_9NOCA</name>
<dbReference type="SUPFAM" id="SSF46955">
    <property type="entry name" value="Putative DNA-binding domain"/>
    <property type="match status" value="1"/>
</dbReference>
<dbReference type="Proteomes" id="UP000267164">
    <property type="component" value="Chromosome"/>
</dbReference>
<proteinExistence type="predicted"/>
<dbReference type="KEGG" id="nyu:D7D52_21020"/>
<dbReference type="GO" id="GO:0003677">
    <property type="term" value="F:DNA binding"/>
    <property type="evidence" value="ECO:0007669"/>
    <property type="project" value="UniProtKB-KW"/>
</dbReference>
<dbReference type="RefSeq" id="WP_120738892.1">
    <property type="nucleotide sequence ID" value="NZ_CP032568.1"/>
</dbReference>
<dbReference type="OrthoDB" id="3297680at2"/>
<feature type="domain" description="Helix-turn-helix" evidence="1">
    <location>
        <begin position="15"/>
        <end position="68"/>
    </location>
</feature>
<evidence type="ECO:0000313" key="3">
    <source>
        <dbReference type="Proteomes" id="UP000267164"/>
    </source>
</evidence>
<dbReference type="Gene3D" id="1.10.1660.10">
    <property type="match status" value="1"/>
</dbReference>
<evidence type="ECO:0000313" key="2">
    <source>
        <dbReference type="EMBL" id="AYF75910.1"/>
    </source>
</evidence>
<dbReference type="InterPro" id="IPR041657">
    <property type="entry name" value="HTH_17"/>
</dbReference>
<keyword evidence="3" id="KW-1185">Reference proteome</keyword>
<gene>
    <name evidence="2" type="ORF">D7D52_21020</name>
</gene>
<dbReference type="EMBL" id="CP032568">
    <property type="protein sequence ID" value="AYF75910.1"/>
    <property type="molecule type" value="Genomic_DNA"/>
</dbReference>
<dbReference type="InterPro" id="IPR009061">
    <property type="entry name" value="DNA-bd_dom_put_sf"/>
</dbReference>
<dbReference type="AlphaFoldDB" id="A0A386ZEG3"/>
<reference evidence="2 3" key="1">
    <citation type="submission" date="2018-09" db="EMBL/GenBank/DDBJ databases">
        <title>Nocardia yunnanensis sp. nov., an actinomycete isolated from a soil sample.</title>
        <authorList>
            <person name="Zhang J."/>
        </authorList>
    </citation>
    <scope>NUCLEOTIDE SEQUENCE [LARGE SCALE GENOMIC DNA]</scope>
    <source>
        <strain evidence="2 3">CFHS0054</strain>
    </source>
</reference>
<keyword evidence="2" id="KW-0238">DNA-binding</keyword>
<dbReference type="Pfam" id="PF12728">
    <property type="entry name" value="HTH_17"/>
    <property type="match status" value="1"/>
</dbReference>
<accession>A0A386ZEG3</accession>
<protein>
    <submittedName>
        <fullName evidence="2">DNA-binding protein</fullName>
    </submittedName>
</protein>
<sequence>MDDAAHERSLLSQHMYTTGEVARILGVDASTVRRWRRSVPVEGPGFIQISERVAKYPESDLEAYLAARHIVPTA</sequence>
<evidence type="ECO:0000259" key="1">
    <source>
        <dbReference type="Pfam" id="PF12728"/>
    </source>
</evidence>
<organism evidence="2 3">
    <name type="scientific">Nocardia yunnanensis</name>
    <dbReference type="NCBI Taxonomy" id="2382165"/>
    <lineage>
        <taxon>Bacteria</taxon>
        <taxon>Bacillati</taxon>
        <taxon>Actinomycetota</taxon>
        <taxon>Actinomycetes</taxon>
        <taxon>Mycobacteriales</taxon>
        <taxon>Nocardiaceae</taxon>
        <taxon>Nocardia</taxon>
    </lineage>
</organism>